<keyword evidence="3" id="KW-1185">Reference proteome</keyword>
<proteinExistence type="predicted"/>
<dbReference type="EMBL" id="CP020370">
    <property type="protein sequence ID" value="AUB81225.1"/>
    <property type="molecule type" value="Genomic_DNA"/>
</dbReference>
<gene>
    <name evidence="2" type="ORF">THSYN_09855</name>
</gene>
<accession>A0A2K8U6P7</accession>
<organism evidence="2 3">
    <name type="scientific">Candidatus Thiodictyon syntrophicum</name>
    <dbReference type="NCBI Taxonomy" id="1166950"/>
    <lineage>
        <taxon>Bacteria</taxon>
        <taxon>Pseudomonadati</taxon>
        <taxon>Pseudomonadota</taxon>
        <taxon>Gammaproteobacteria</taxon>
        <taxon>Chromatiales</taxon>
        <taxon>Chromatiaceae</taxon>
        <taxon>Thiodictyon</taxon>
    </lineage>
</organism>
<evidence type="ECO:0000256" key="1">
    <source>
        <dbReference type="SAM" id="MobiDB-lite"/>
    </source>
</evidence>
<dbReference type="RefSeq" id="WP_100919002.1">
    <property type="nucleotide sequence ID" value="NZ_CP020370.1"/>
</dbReference>
<name>A0A2K8U6P7_9GAMM</name>
<dbReference type="KEGG" id="tsy:THSYN_09855"/>
<evidence type="ECO:0000313" key="3">
    <source>
        <dbReference type="Proteomes" id="UP000232638"/>
    </source>
</evidence>
<evidence type="ECO:0000313" key="2">
    <source>
        <dbReference type="EMBL" id="AUB81225.1"/>
    </source>
</evidence>
<sequence>MDLGSDHRGTALDLLAWPALAGLSAALTFELRFSCGVWGKAPGATTDYRWLATSPGFPADDDLAITLNLGAEDRPERSWHWRGWQGRWCAFCTYPSRAIDAFGRRGFSEKQVLIAESDPSLPAAAVALALLPLLRARDDAVWWERAPQSAWVDTRYRLAITAPADGHISVSAHELRATIQSGVSALAAALTEADLAAAYGNLLGDRATLLPSALALSPEAVAALLLPLPRAVADRCAIAGGLVSSRPRWEELERRWNLLVVPDSTRSQPTAGQESLSAAGERALLLGQALLRADPTPLGGSASPTAEANADQRADADSAVRDGAGTSGLPVRDLPLTQPPAEAPVAIKRLWTFAARTDARWIEPDQLIEILDGGPSADAAQRLRAALGAYGSLLLRWIDFVSHHPPPAAQAEHWQVKVDVLTALGLATVSDPEVRAQLRMPDGTRVPPLLYFPVLVPPQTGLATHWDESTGPTEAIRRSLRCRDHSVREPIRAWLERAGLTTPEQADCVPHEQQ</sequence>
<protein>
    <submittedName>
        <fullName evidence="2">Uncharacterized protein</fullName>
    </submittedName>
</protein>
<dbReference type="Proteomes" id="UP000232638">
    <property type="component" value="Chromosome"/>
</dbReference>
<feature type="compositionally biased region" description="Basic and acidic residues" evidence="1">
    <location>
        <begin position="310"/>
        <end position="320"/>
    </location>
</feature>
<dbReference type="AlphaFoldDB" id="A0A2K8U6P7"/>
<reference evidence="2 3" key="1">
    <citation type="submission" date="2017-03" db="EMBL/GenBank/DDBJ databases">
        <title>Complete genome sequence of Candidatus 'Thiodictyon syntrophicum' sp. nov. strain Cad16T, a photolithoautotroph purple sulfur bacterium isolated from an alpine meromictic lake.</title>
        <authorList>
            <person name="Luedin S.M."/>
            <person name="Pothier J.F."/>
            <person name="Danza F."/>
            <person name="Storelli N."/>
            <person name="Wittwer M."/>
            <person name="Tonolla M."/>
        </authorList>
    </citation>
    <scope>NUCLEOTIDE SEQUENCE [LARGE SCALE GENOMIC DNA]</scope>
    <source>
        <strain evidence="2 3">Cad16T</strain>
    </source>
</reference>
<feature type="region of interest" description="Disordered" evidence="1">
    <location>
        <begin position="296"/>
        <end position="337"/>
    </location>
</feature>
<dbReference type="OrthoDB" id="7070696at2"/>